<gene>
    <name evidence="1" type="ORF">DWZ91_06725</name>
</gene>
<proteinExistence type="predicted"/>
<comment type="caution">
    <text evidence="1">The sequence shown here is derived from an EMBL/GenBank/DDBJ whole genome shotgun (WGS) entry which is preliminary data.</text>
</comment>
<dbReference type="EMBL" id="QRPH01000004">
    <property type="protein sequence ID" value="RHL95508.1"/>
    <property type="molecule type" value="Genomic_DNA"/>
</dbReference>
<name>A0AAQ0LS84_BIFPS</name>
<reference evidence="1 2" key="1">
    <citation type="submission" date="2018-08" db="EMBL/GenBank/DDBJ databases">
        <title>A genome reference for cultivated species of the human gut microbiota.</title>
        <authorList>
            <person name="Zou Y."/>
            <person name="Xue W."/>
            <person name="Luo G."/>
        </authorList>
    </citation>
    <scope>NUCLEOTIDE SEQUENCE [LARGE SCALE GENOMIC DNA]</scope>
    <source>
        <strain evidence="1 2">AF36-12AT</strain>
    </source>
</reference>
<dbReference type="Proteomes" id="UP000285613">
    <property type="component" value="Unassembled WGS sequence"/>
</dbReference>
<dbReference type="AlphaFoldDB" id="A0AAQ0LS84"/>
<accession>A0AAQ0LS84</accession>
<evidence type="ECO:0000313" key="2">
    <source>
        <dbReference type="Proteomes" id="UP000285613"/>
    </source>
</evidence>
<sequence>MNSFLEDPAGWASTIIAGASLAWNVLQQFQIHSIRRRDDLSQTDLEPFLDSTSNSIVYFRLVGPLTMYDVRIPPQATFGTSPYTPLLAKRLRPNQICHTGFTGENAVLLLPDDFEIEWRSSHMSRSHKIRVSLTEIKKEAWNRSSKSVRQIRERASRP</sequence>
<evidence type="ECO:0000313" key="1">
    <source>
        <dbReference type="EMBL" id="RHL95508.1"/>
    </source>
</evidence>
<organism evidence="1 2">
    <name type="scientific">Bifidobacterium pseudocatenulatum</name>
    <dbReference type="NCBI Taxonomy" id="28026"/>
    <lineage>
        <taxon>Bacteria</taxon>
        <taxon>Bacillati</taxon>
        <taxon>Actinomycetota</taxon>
        <taxon>Actinomycetes</taxon>
        <taxon>Bifidobacteriales</taxon>
        <taxon>Bifidobacteriaceae</taxon>
        <taxon>Bifidobacterium</taxon>
    </lineage>
</organism>
<protein>
    <submittedName>
        <fullName evidence="1">Uncharacterized protein</fullName>
    </submittedName>
</protein>